<evidence type="ECO:0000256" key="1">
    <source>
        <dbReference type="SAM" id="Phobius"/>
    </source>
</evidence>
<dbReference type="Gene3D" id="1.10.10.10">
    <property type="entry name" value="Winged helix-like DNA-binding domain superfamily/Winged helix DNA-binding domain"/>
    <property type="match status" value="1"/>
</dbReference>
<name>A0AAD3YPU7_KLEOX</name>
<keyword evidence="1" id="KW-0472">Membrane</keyword>
<dbReference type="AlphaFoldDB" id="A0AAD3YPU7"/>
<organism evidence="2 3">
    <name type="scientific">Klebsiella oxytoca</name>
    <dbReference type="NCBI Taxonomy" id="571"/>
    <lineage>
        <taxon>Bacteria</taxon>
        <taxon>Pseudomonadati</taxon>
        <taxon>Pseudomonadota</taxon>
        <taxon>Gammaproteobacteria</taxon>
        <taxon>Enterobacterales</taxon>
        <taxon>Enterobacteriaceae</taxon>
        <taxon>Klebsiella/Raoultella group</taxon>
        <taxon>Klebsiella</taxon>
    </lineage>
</organism>
<accession>A0AAD3YPU7</accession>
<dbReference type="InterPro" id="IPR036388">
    <property type="entry name" value="WH-like_DNA-bd_sf"/>
</dbReference>
<reference evidence="2" key="2">
    <citation type="submission" date="2019-09" db="EMBL/GenBank/DDBJ databases">
        <authorList>
            <consortium name="NCBI Pathogen Detection Project"/>
        </authorList>
    </citation>
    <scope>NUCLEOTIDE SEQUENCE</scope>
    <source>
        <strain evidence="2">AUSMDU00005748</strain>
    </source>
</reference>
<sequence length="285" mass="32481">MVKYIMNKQVIFLPGEKQLLSIKDGTRFTILKSSAHCLELLLERQGQLVSHSDLMVAGWGEDAKRTVSNSAYYQSFVNLRNVLKKLGCPDNILLTIRGKGVRLNAYIAVEKYEDNPQNSIERIHSVSDDRNIFPVTDNRYQDDQLADKKGIQTSEIFAQPDTVAPLTPENKKTIKMISYCLAIFLPLIGLFAFFLYRFPFHQEFIIEGYSHINGTPPCYFANARNINNDFAINFIHDEGLVCNKDIKYFISYFSTSPRLTVFTCGKEASLKCDSTTYIVAKNEKN</sequence>
<protein>
    <recommendedName>
        <fullName evidence="4">Transcriptional regulator</fullName>
    </recommendedName>
</protein>
<dbReference type="GO" id="GO:0006355">
    <property type="term" value="P:regulation of DNA-templated transcription"/>
    <property type="evidence" value="ECO:0007669"/>
    <property type="project" value="InterPro"/>
</dbReference>
<keyword evidence="1" id="KW-0812">Transmembrane</keyword>
<evidence type="ECO:0008006" key="4">
    <source>
        <dbReference type="Google" id="ProtNLM"/>
    </source>
</evidence>
<dbReference type="Proteomes" id="UP000868497">
    <property type="component" value="Unassembled WGS sequence"/>
</dbReference>
<proteinExistence type="predicted"/>
<dbReference type="EMBL" id="DACXIC010000017">
    <property type="protein sequence ID" value="HAU4357676.1"/>
    <property type="molecule type" value="Genomic_DNA"/>
</dbReference>
<feature type="transmembrane region" description="Helical" evidence="1">
    <location>
        <begin position="176"/>
        <end position="196"/>
    </location>
</feature>
<dbReference type="SUPFAM" id="SSF46894">
    <property type="entry name" value="C-terminal effector domain of the bipartite response regulators"/>
    <property type="match status" value="1"/>
</dbReference>
<keyword evidence="1" id="KW-1133">Transmembrane helix</keyword>
<dbReference type="InterPro" id="IPR016032">
    <property type="entry name" value="Sig_transdc_resp-reg_C-effctor"/>
</dbReference>
<dbReference type="GO" id="GO:0003677">
    <property type="term" value="F:DNA binding"/>
    <property type="evidence" value="ECO:0007669"/>
    <property type="project" value="InterPro"/>
</dbReference>
<evidence type="ECO:0000313" key="3">
    <source>
        <dbReference type="Proteomes" id="UP000868497"/>
    </source>
</evidence>
<comment type="caution">
    <text evidence="2">The sequence shown here is derived from an EMBL/GenBank/DDBJ whole genome shotgun (WGS) entry which is preliminary data.</text>
</comment>
<evidence type="ECO:0000313" key="2">
    <source>
        <dbReference type="EMBL" id="HAU4357676.1"/>
    </source>
</evidence>
<gene>
    <name evidence="2" type="ORF">F6W21_15200</name>
</gene>
<reference evidence="2" key="1">
    <citation type="journal article" date="2018" name="Genome Biol.">
        <title>SKESA: strategic k-mer extension for scrupulous assemblies.</title>
        <authorList>
            <person name="Souvorov A."/>
            <person name="Agarwala R."/>
            <person name="Lipman D.J."/>
        </authorList>
    </citation>
    <scope>NUCLEOTIDE SEQUENCE</scope>
    <source>
        <strain evidence="2">AUSMDU00005748</strain>
    </source>
</reference>